<accession>A0A655Z2Y0</accession>
<organism evidence="1 2">
    <name type="scientific">Vibrio cholerae</name>
    <dbReference type="NCBI Taxonomy" id="666"/>
    <lineage>
        <taxon>Bacteria</taxon>
        <taxon>Pseudomonadati</taxon>
        <taxon>Pseudomonadota</taxon>
        <taxon>Gammaproteobacteria</taxon>
        <taxon>Vibrionales</taxon>
        <taxon>Vibrionaceae</taxon>
        <taxon>Vibrio</taxon>
    </lineage>
</organism>
<dbReference type="AlphaFoldDB" id="A0A655Z2Y0"/>
<proteinExistence type="predicted"/>
<dbReference type="Proteomes" id="UP000046067">
    <property type="component" value="Unassembled WGS sequence"/>
</dbReference>
<name>A0A655Z2Y0_VIBCL</name>
<evidence type="ECO:0000313" key="2">
    <source>
        <dbReference type="Proteomes" id="UP000046067"/>
    </source>
</evidence>
<protein>
    <submittedName>
        <fullName evidence="1">Uncharacterized protein</fullName>
    </submittedName>
</protein>
<reference evidence="1 2" key="1">
    <citation type="submission" date="2015-07" db="EMBL/GenBank/DDBJ databases">
        <authorList>
            <consortium name="Pathogen Informatics"/>
        </authorList>
    </citation>
    <scope>NUCLEOTIDE SEQUENCE [LARGE SCALE GENOMIC DNA]</scope>
    <source>
        <strain evidence="1 2">A325</strain>
    </source>
</reference>
<dbReference type="EMBL" id="CWQJ01000022">
    <property type="protein sequence ID" value="CSC57863.1"/>
    <property type="molecule type" value="Genomic_DNA"/>
</dbReference>
<sequence length="123" mass="12628">MVSRTASVVSWLNRSEACAVSELKNISTSISSVIMLEAISRPFFGTPLRSVSPNTFGKLPSLAARLPASPTSIIQEPSEVKHASAVKADTNGAVQLPNSAVVASAKGAPDAATSEAGNIPLII</sequence>
<gene>
    <name evidence="1" type="ORF">ERS013201_02975</name>
</gene>
<evidence type="ECO:0000313" key="1">
    <source>
        <dbReference type="EMBL" id="CSC57863.1"/>
    </source>
</evidence>